<sequence length="69" mass="8400">MPIKVEHSCDNCNKAIEWQYFSIENTTLKEEAMTYDIYIQPEPKRIFCTMECLAKFHEWFLKRYNATKE</sequence>
<dbReference type="EMBL" id="MT711976">
    <property type="protein sequence ID" value="QMP84298.1"/>
    <property type="molecule type" value="Genomic_DNA"/>
</dbReference>
<evidence type="ECO:0000313" key="1">
    <source>
        <dbReference type="EMBL" id="QMP84298.1"/>
    </source>
</evidence>
<proteinExistence type="predicted"/>
<organism evidence="1 2">
    <name type="scientific">Streptomyces phage Coruscant</name>
    <dbReference type="NCBI Taxonomy" id="2739834"/>
    <lineage>
        <taxon>Viruses</taxon>
        <taxon>Duplodnaviria</taxon>
        <taxon>Heunggongvirae</taxon>
        <taxon>Uroviricota</taxon>
        <taxon>Caudoviricetes</taxon>
        <taxon>Stanwilliamsviridae</taxon>
        <taxon>Boydwoodruffvirinae</taxon>
        <taxon>Coruscantvirus</taxon>
        <taxon>Coruscantvirus coruscant</taxon>
    </lineage>
</organism>
<reference evidence="1 2" key="1">
    <citation type="submission" date="2020-07" db="EMBL/GenBank/DDBJ databases">
        <title>Streptomyces phage Genome sequencing and assembly.</title>
        <authorList>
            <person name="Sharma V."/>
            <person name="Hardy A."/>
            <person name="Frunzke J."/>
        </authorList>
    </citation>
    <scope>NUCLEOTIDE SEQUENCE [LARGE SCALE GENOMIC DNA]</scope>
</reference>
<name>A0A7G4AWA8_9CAUD</name>
<accession>A0A7G4AWA8</accession>
<gene>
    <name evidence="1" type="ORF">HUN41_00205</name>
</gene>
<evidence type="ECO:0000313" key="2">
    <source>
        <dbReference type="Proteomes" id="UP000515922"/>
    </source>
</evidence>
<protein>
    <submittedName>
        <fullName evidence="1">Uncharacterized protein</fullName>
    </submittedName>
</protein>
<dbReference type="Proteomes" id="UP000515922">
    <property type="component" value="Segment"/>
</dbReference>
<keyword evidence="2" id="KW-1185">Reference proteome</keyword>